<organism evidence="2 3">
    <name type="scientific">Algoriphagus iocasae</name>
    <dbReference type="NCBI Taxonomy" id="1836499"/>
    <lineage>
        <taxon>Bacteria</taxon>
        <taxon>Pseudomonadati</taxon>
        <taxon>Bacteroidota</taxon>
        <taxon>Cytophagia</taxon>
        <taxon>Cytophagales</taxon>
        <taxon>Cyclobacteriaceae</taxon>
        <taxon>Algoriphagus</taxon>
    </lineage>
</organism>
<evidence type="ECO:0000313" key="3">
    <source>
        <dbReference type="Proteomes" id="UP000588604"/>
    </source>
</evidence>
<comment type="caution">
    <text evidence="2">The sequence shown here is derived from an EMBL/GenBank/DDBJ whole genome shotgun (WGS) entry which is preliminary data.</text>
</comment>
<dbReference type="Pfam" id="PF01261">
    <property type="entry name" value="AP_endonuc_2"/>
    <property type="match status" value="1"/>
</dbReference>
<evidence type="ECO:0000259" key="1">
    <source>
        <dbReference type="Pfam" id="PF01261"/>
    </source>
</evidence>
<gene>
    <name evidence="2" type="ORF">FHS59_000519</name>
</gene>
<protein>
    <submittedName>
        <fullName evidence="2">Sugar phosphate isomerase/epimerase</fullName>
    </submittedName>
</protein>
<dbReference type="SUPFAM" id="SSF51658">
    <property type="entry name" value="Xylose isomerase-like"/>
    <property type="match status" value="1"/>
</dbReference>
<dbReference type="RefSeq" id="WP_184492852.1">
    <property type="nucleotide sequence ID" value="NZ_JACIJO010000001.1"/>
</dbReference>
<accession>A0A841MJ58</accession>
<name>A0A841MJ58_9BACT</name>
<dbReference type="Proteomes" id="UP000588604">
    <property type="component" value="Unassembled WGS sequence"/>
</dbReference>
<dbReference type="InterPro" id="IPR013022">
    <property type="entry name" value="Xyl_isomerase-like_TIM-brl"/>
</dbReference>
<dbReference type="AlphaFoldDB" id="A0A841MJ58"/>
<keyword evidence="3" id="KW-1185">Reference proteome</keyword>
<feature type="domain" description="Xylose isomerase-like TIM barrel" evidence="1">
    <location>
        <begin position="120"/>
        <end position="291"/>
    </location>
</feature>
<reference evidence="2 3" key="1">
    <citation type="submission" date="2020-08" db="EMBL/GenBank/DDBJ databases">
        <title>Genomic Encyclopedia of Type Strains, Phase IV (KMG-IV): sequencing the most valuable type-strain genomes for metagenomic binning, comparative biology and taxonomic classification.</title>
        <authorList>
            <person name="Goeker M."/>
        </authorList>
    </citation>
    <scope>NUCLEOTIDE SEQUENCE [LARGE SCALE GENOMIC DNA]</scope>
    <source>
        <strain evidence="2 3">DSM 102044</strain>
    </source>
</reference>
<keyword evidence="2" id="KW-0413">Isomerase</keyword>
<evidence type="ECO:0000313" key="2">
    <source>
        <dbReference type="EMBL" id="MBB6324904.1"/>
    </source>
</evidence>
<dbReference type="Gene3D" id="3.20.20.150">
    <property type="entry name" value="Divalent-metal-dependent TIM barrel enzymes"/>
    <property type="match status" value="1"/>
</dbReference>
<dbReference type="InterPro" id="IPR050312">
    <property type="entry name" value="IolE/XylAMocC-like"/>
</dbReference>
<sequence length="363" mass="40217">MKNQPSISTFGRREFLQKASLGVLAMNFPLPNIPDYLSGVPMGIVVHSYGARWNSKVQSSAYPAFQNAIDLINHCKNIRAGGVQVGVNGWASDFAKQVRDVREKSGLYLEGSISLPKSADQVPKFEKEVLAAKEAGAEVLRTVCLNGRRYENFHSEQEFLNFKAGALVALALAEPIVRKHQMKLAVENHKDWKAAELAEIIKNLGSEWVGVTVDFGNNMALLEDPMTVIETLAPMAFSTHVKDMAVKEYDQGFLLSEVPLGAGIVDIKAGVELCKKYNPKINFSLEMITRDPLEIPVMKADYWSTFPNTKASELARTLRVVKESEPENGLPKVTGLSEEERLAFEEKNVISCLEYSEKRLGLG</sequence>
<proteinExistence type="predicted"/>
<dbReference type="GO" id="GO:0016853">
    <property type="term" value="F:isomerase activity"/>
    <property type="evidence" value="ECO:0007669"/>
    <property type="project" value="UniProtKB-KW"/>
</dbReference>
<dbReference type="InterPro" id="IPR036237">
    <property type="entry name" value="Xyl_isomerase-like_sf"/>
</dbReference>
<dbReference type="EMBL" id="JACIJO010000001">
    <property type="protein sequence ID" value="MBB6324904.1"/>
    <property type="molecule type" value="Genomic_DNA"/>
</dbReference>
<dbReference type="PANTHER" id="PTHR12110">
    <property type="entry name" value="HYDROXYPYRUVATE ISOMERASE"/>
    <property type="match status" value="1"/>
</dbReference>
<dbReference type="PANTHER" id="PTHR12110:SF53">
    <property type="entry name" value="BLR5974 PROTEIN"/>
    <property type="match status" value="1"/>
</dbReference>